<evidence type="ECO:0000313" key="1">
    <source>
        <dbReference type="EMBL" id="KMQ88924.1"/>
    </source>
</evidence>
<name>A0A0J7KF65_LASNI</name>
<sequence length="100" mass="12010">MLTYSSEAWILTEKTINKINVFERKILRQILGPKREGENWRIRYNHEIYQQYKDPPLSDFIKLQKLRWAGNVIRMENNRLPQKALNSKIFGKKPVGKPRK</sequence>
<organism evidence="1 2">
    <name type="scientific">Lasius niger</name>
    <name type="common">Black garden ant</name>
    <dbReference type="NCBI Taxonomy" id="67767"/>
    <lineage>
        <taxon>Eukaryota</taxon>
        <taxon>Metazoa</taxon>
        <taxon>Ecdysozoa</taxon>
        <taxon>Arthropoda</taxon>
        <taxon>Hexapoda</taxon>
        <taxon>Insecta</taxon>
        <taxon>Pterygota</taxon>
        <taxon>Neoptera</taxon>
        <taxon>Endopterygota</taxon>
        <taxon>Hymenoptera</taxon>
        <taxon>Apocrita</taxon>
        <taxon>Aculeata</taxon>
        <taxon>Formicoidea</taxon>
        <taxon>Formicidae</taxon>
        <taxon>Formicinae</taxon>
        <taxon>Lasius</taxon>
        <taxon>Lasius</taxon>
    </lineage>
</organism>
<dbReference type="PaxDb" id="67767-A0A0J7KF65"/>
<dbReference type="Proteomes" id="UP000036403">
    <property type="component" value="Unassembled WGS sequence"/>
</dbReference>
<dbReference type="EMBL" id="LBMM01008388">
    <property type="protein sequence ID" value="KMQ88924.1"/>
    <property type="molecule type" value="Genomic_DNA"/>
</dbReference>
<accession>A0A0J7KF65</accession>
<protein>
    <submittedName>
        <fullName evidence="1">Putative transposon-derived protein</fullName>
    </submittedName>
</protein>
<proteinExistence type="predicted"/>
<dbReference type="STRING" id="67767.A0A0J7KF65"/>
<keyword evidence="2" id="KW-1185">Reference proteome</keyword>
<reference evidence="1 2" key="1">
    <citation type="submission" date="2015-04" db="EMBL/GenBank/DDBJ databases">
        <title>Lasius niger genome sequencing.</title>
        <authorList>
            <person name="Konorov E.A."/>
            <person name="Nikitin M.A."/>
            <person name="Kirill M.V."/>
            <person name="Chang P."/>
        </authorList>
    </citation>
    <scope>NUCLEOTIDE SEQUENCE [LARGE SCALE GENOMIC DNA]</scope>
    <source>
        <tissue evidence="1">Whole</tissue>
    </source>
</reference>
<comment type="caution">
    <text evidence="1">The sequence shown here is derived from an EMBL/GenBank/DDBJ whole genome shotgun (WGS) entry which is preliminary data.</text>
</comment>
<evidence type="ECO:0000313" key="2">
    <source>
        <dbReference type="Proteomes" id="UP000036403"/>
    </source>
</evidence>
<dbReference type="AlphaFoldDB" id="A0A0J7KF65"/>
<dbReference type="OrthoDB" id="410404at2759"/>
<gene>
    <name evidence="1" type="ORF">RF55_11513</name>
</gene>